<dbReference type="EMBL" id="KV907499">
    <property type="protein sequence ID" value="OOF96148.1"/>
    <property type="molecule type" value="Genomic_DNA"/>
</dbReference>
<keyword evidence="3" id="KW-1185">Reference proteome</keyword>
<protein>
    <submittedName>
        <fullName evidence="2">Uncharacterized protein</fullName>
    </submittedName>
</protein>
<dbReference type="STRING" id="602072.A0A1R3RNV0"/>
<proteinExistence type="predicted"/>
<dbReference type="AlphaFoldDB" id="A0A1R3RNV0"/>
<evidence type="ECO:0000256" key="1">
    <source>
        <dbReference type="SAM" id="MobiDB-lite"/>
    </source>
</evidence>
<feature type="compositionally biased region" description="Polar residues" evidence="1">
    <location>
        <begin position="111"/>
        <end position="126"/>
    </location>
</feature>
<evidence type="ECO:0000313" key="2">
    <source>
        <dbReference type="EMBL" id="OOF96148.1"/>
    </source>
</evidence>
<name>A0A1R3RNV0_ASPC5</name>
<feature type="region of interest" description="Disordered" evidence="1">
    <location>
        <begin position="192"/>
        <end position="216"/>
    </location>
</feature>
<dbReference type="OMA" id="LPPPYVC"/>
<reference evidence="3" key="1">
    <citation type="journal article" date="2017" name="Genome Biol.">
        <title>Comparative genomics reveals high biological diversity and specific adaptations in the industrially and medically important fungal genus Aspergillus.</title>
        <authorList>
            <person name="de Vries R.P."/>
            <person name="Riley R."/>
            <person name="Wiebenga A."/>
            <person name="Aguilar-Osorio G."/>
            <person name="Amillis S."/>
            <person name="Uchima C.A."/>
            <person name="Anderluh G."/>
            <person name="Asadollahi M."/>
            <person name="Askin M."/>
            <person name="Barry K."/>
            <person name="Battaglia E."/>
            <person name="Bayram O."/>
            <person name="Benocci T."/>
            <person name="Braus-Stromeyer S.A."/>
            <person name="Caldana C."/>
            <person name="Canovas D."/>
            <person name="Cerqueira G.C."/>
            <person name="Chen F."/>
            <person name="Chen W."/>
            <person name="Choi C."/>
            <person name="Clum A."/>
            <person name="Dos Santos R.A."/>
            <person name="Damasio A.R."/>
            <person name="Diallinas G."/>
            <person name="Emri T."/>
            <person name="Fekete E."/>
            <person name="Flipphi M."/>
            <person name="Freyberg S."/>
            <person name="Gallo A."/>
            <person name="Gournas C."/>
            <person name="Habgood R."/>
            <person name="Hainaut M."/>
            <person name="Harispe M.L."/>
            <person name="Henrissat B."/>
            <person name="Hilden K.S."/>
            <person name="Hope R."/>
            <person name="Hossain A."/>
            <person name="Karabika E."/>
            <person name="Karaffa L."/>
            <person name="Karanyi Z."/>
            <person name="Krasevec N."/>
            <person name="Kuo A."/>
            <person name="Kusch H."/>
            <person name="LaButti K."/>
            <person name="Lagendijk E.L."/>
            <person name="Lapidus A."/>
            <person name="Levasseur A."/>
            <person name="Lindquist E."/>
            <person name="Lipzen A."/>
            <person name="Logrieco A.F."/>
            <person name="MacCabe A."/>
            <person name="Maekelae M.R."/>
            <person name="Malavazi I."/>
            <person name="Melin P."/>
            <person name="Meyer V."/>
            <person name="Mielnichuk N."/>
            <person name="Miskei M."/>
            <person name="Molnar A.P."/>
            <person name="Mule G."/>
            <person name="Ngan C.Y."/>
            <person name="Orejas M."/>
            <person name="Orosz E."/>
            <person name="Ouedraogo J.P."/>
            <person name="Overkamp K.M."/>
            <person name="Park H.-S."/>
            <person name="Perrone G."/>
            <person name="Piumi F."/>
            <person name="Punt P.J."/>
            <person name="Ram A.F."/>
            <person name="Ramon A."/>
            <person name="Rauscher S."/>
            <person name="Record E."/>
            <person name="Riano-Pachon D.M."/>
            <person name="Robert V."/>
            <person name="Roehrig J."/>
            <person name="Ruller R."/>
            <person name="Salamov A."/>
            <person name="Salih N.S."/>
            <person name="Samson R.A."/>
            <person name="Sandor E."/>
            <person name="Sanguinetti M."/>
            <person name="Schuetze T."/>
            <person name="Sepcic K."/>
            <person name="Shelest E."/>
            <person name="Sherlock G."/>
            <person name="Sophianopoulou V."/>
            <person name="Squina F.M."/>
            <person name="Sun H."/>
            <person name="Susca A."/>
            <person name="Todd R.B."/>
            <person name="Tsang A."/>
            <person name="Unkles S.E."/>
            <person name="van de Wiele N."/>
            <person name="van Rossen-Uffink D."/>
            <person name="Oliveira J.V."/>
            <person name="Vesth T.C."/>
            <person name="Visser J."/>
            <person name="Yu J.-H."/>
            <person name="Zhou M."/>
            <person name="Andersen M.R."/>
            <person name="Archer D.B."/>
            <person name="Baker S.E."/>
            <person name="Benoit I."/>
            <person name="Brakhage A.A."/>
            <person name="Braus G.H."/>
            <person name="Fischer R."/>
            <person name="Frisvad J.C."/>
            <person name="Goldman G.H."/>
            <person name="Houbraken J."/>
            <person name="Oakley B."/>
            <person name="Pocsi I."/>
            <person name="Scazzocchio C."/>
            <person name="Seiboth B."/>
            <person name="vanKuyk P.A."/>
            <person name="Wortman J."/>
            <person name="Dyer P.S."/>
            <person name="Grigoriev I.V."/>
        </authorList>
    </citation>
    <scope>NUCLEOTIDE SEQUENCE [LARGE SCALE GENOMIC DNA]</scope>
    <source>
        <strain evidence="3">ITEM 5010</strain>
    </source>
</reference>
<organism evidence="2 3">
    <name type="scientific">Aspergillus carbonarius (strain ITEM 5010)</name>
    <dbReference type="NCBI Taxonomy" id="602072"/>
    <lineage>
        <taxon>Eukaryota</taxon>
        <taxon>Fungi</taxon>
        <taxon>Dikarya</taxon>
        <taxon>Ascomycota</taxon>
        <taxon>Pezizomycotina</taxon>
        <taxon>Eurotiomycetes</taxon>
        <taxon>Eurotiomycetidae</taxon>
        <taxon>Eurotiales</taxon>
        <taxon>Aspergillaceae</taxon>
        <taxon>Aspergillus</taxon>
        <taxon>Aspergillus subgen. Circumdati</taxon>
    </lineage>
</organism>
<accession>A0A1R3RNV0</accession>
<dbReference type="Proteomes" id="UP000188318">
    <property type="component" value="Unassembled WGS sequence"/>
</dbReference>
<dbReference type="VEuPathDB" id="FungiDB:ASPCADRAFT_207505"/>
<sequence length="216" mass="24013">MGPTKPTLPPLTTPKTMVFPSELRERTFTTCLDSDRPSNMGKGSNEDNDTSITPPPAYTDFINTFSPIFSSPTTSRANFYKYMVDKPRRSPTSPPSSTTSTNFPRVPPPKNTTITTHQTLPNTGATRSVAPIQRMRLPPPHVYTPVSDSPRSAHPLHSPSSPSDWRVRPFDSPVSEAGNSFNVRQVVTTTITYKRAPQLDPPPLGKKRRNVRRRNT</sequence>
<gene>
    <name evidence="2" type="ORF">ASPCADRAFT_207505</name>
</gene>
<feature type="compositionally biased region" description="Low complexity" evidence="1">
    <location>
        <begin position="149"/>
        <end position="163"/>
    </location>
</feature>
<evidence type="ECO:0000313" key="3">
    <source>
        <dbReference type="Proteomes" id="UP000188318"/>
    </source>
</evidence>
<feature type="region of interest" description="Disordered" evidence="1">
    <location>
        <begin position="85"/>
        <end position="179"/>
    </location>
</feature>
<dbReference type="PANTHER" id="PTHR42053:SF1">
    <property type="match status" value="1"/>
</dbReference>
<dbReference type="OrthoDB" id="5405654at2759"/>
<dbReference type="PANTHER" id="PTHR42053">
    <property type="match status" value="1"/>
</dbReference>
<feature type="region of interest" description="Disordered" evidence="1">
    <location>
        <begin position="29"/>
        <end position="58"/>
    </location>
</feature>
<feature type="compositionally biased region" description="Basic residues" evidence="1">
    <location>
        <begin position="205"/>
        <end position="216"/>
    </location>
</feature>